<keyword evidence="2" id="KW-1185">Reference proteome</keyword>
<organism evidence="1 2">
    <name type="scientific">Cytospora mali</name>
    <name type="common">Apple Valsa canker fungus</name>
    <name type="synonym">Valsa mali</name>
    <dbReference type="NCBI Taxonomy" id="578113"/>
    <lineage>
        <taxon>Eukaryota</taxon>
        <taxon>Fungi</taxon>
        <taxon>Dikarya</taxon>
        <taxon>Ascomycota</taxon>
        <taxon>Pezizomycotina</taxon>
        <taxon>Sordariomycetes</taxon>
        <taxon>Sordariomycetidae</taxon>
        <taxon>Diaporthales</taxon>
        <taxon>Cytosporaceae</taxon>
        <taxon>Cytospora</taxon>
    </lineage>
</organism>
<evidence type="ECO:0000313" key="2">
    <source>
        <dbReference type="Proteomes" id="UP000078576"/>
    </source>
</evidence>
<name>A0A194ULN6_CYTMA</name>
<dbReference type="OrthoDB" id="1862401at2759"/>
<accession>A0A194ULN6</accession>
<dbReference type="InterPro" id="IPR023213">
    <property type="entry name" value="CAT-like_dom_sf"/>
</dbReference>
<protein>
    <submittedName>
        <fullName evidence="1">Uncharacterized protein</fullName>
    </submittedName>
</protein>
<sequence>MQLLRLSSYGQSATRLYTQTVYCFPYDERASKKKTIHHLRTSLERLEDQCSLLAGTLHIYPHESIVSVLPRGGKIPFEVLIPGGQQFTPSGTQTYFDSYYSRLASRGFPPQAFIHPSYELNDRLKLEEGPIPVSHVRANFIPGGLLIWLSIHHTSPNLNLPTDPVWSPATLMELSRECPEFDVLLYPCESPSLPDEIPGGLPASAIPKTGKIFVFSIDRLEQLRNIIYRASRPGAKPPSIEACLAALTMAHVTQARLTTEVGFVPEDDKSRSAKLFMPVNWRDRGFENETANYFGNAMINLLTQIPINEIQDACTDGTMKALATLVAEISASVATVDREAVLKRNALFHRVVDCRRLLLHMDRRRATEFEFNTWRAVGADVAWNIPGVLSTRPDAVRKVQGDWSIGNALVLPERLGSRALELALDLPEVSMEALCRNSGFMAWVDRVIGPTSSSRRRRPLAAPDSLRRRRVARSRDPVALADRVVGAPEVLLALLHDRPVLQLAGLRLWVVRAVVE</sequence>
<proteinExistence type="predicted"/>
<dbReference type="Gene3D" id="3.30.559.10">
    <property type="entry name" value="Chloramphenicol acetyltransferase-like domain"/>
    <property type="match status" value="2"/>
</dbReference>
<dbReference type="STRING" id="694573.A0A194ULN6"/>
<gene>
    <name evidence="1" type="ORF">VP1G_00027</name>
</gene>
<dbReference type="AlphaFoldDB" id="A0A194ULN6"/>
<reference evidence="2" key="1">
    <citation type="submission" date="2014-12" db="EMBL/GenBank/DDBJ databases">
        <title>Genome Sequence of Valsa Canker Pathogens Uncovers a Specific Adaption of Colonization on Woody Bark.</title>
        <authorList>
            <person name="Yin Z."/>
            <person name="Liu H."/>
            <person name="Gao X."/>
            <person name="Li Z."/>
            <person name="Song N."/>
            <person name="Ke X."/>
            <person name="Dai Q."/>
            <person name="Wu Y."/>
            <person name="Sun Y."/>
            <person name="Xu J.-R."/>
            <person name="Kang Z.K."/>
            <person name="Wang L."/>
            <person name="Huang L."/>
        </authorList>
    </citation>
    <scope>NUCLEOTIDE SEQUENCE [LARGE SCALE GENOMIC DNA]</scope>
    <source>
        <strain evidence="2">SXYL134</strain>
    </source>
</reference>
<dbReference type="Proteomes" id="UP000078576">
    <property type="component" value="Unassembled WGS sequence"/>
</dbReference>
<evidence type="ECO:0000313" key="1">
    <source>
        <dbReference type="EMBL" id="KUI52571.1"/>
    </source>
</evidence>
<dbReference type="EMBL" id="KN714666">
    <property type="protein sequence ID" value="KUI52571.1"/>
    <property type="molecule type" value="Genomic_DNA"/>
</dbReference>